<dbReference type="AlphaFoldDB" id="A0A511QJ23"/>
<gene>
    <name evidence="1" type="ORF">VSA01S_32990</name>
</gene>
<protein>
    <recommendedName>
        <fullName evidence="3">Phage baseplate protein</fullName>
    </recommendedName>
</protein>
<accession>A0A511QJ23</accession>
<sequence>MMGIDPQSGKAVSGASAINCRFAKVLTTAIHSRVKRRGVGNRAVSRLGKQQTPTEAMIVQNLTLEALSNPLNGLTDYQGIQCRAIPHLNGFRVKVSGTWRGEPLQLSGVL</sequence>
<dbReference type="EMBL" id="BJXJ01000043">
    <property type="protein sequence ID" value="GEM77187.1"/>
    <property type="molecule type" value="Genomic_DNA"/>
</dbReference>
<dbReference type="Proteomes" id="UP000321922">
    <property type="component" value="Unassembled WGS sequence"/>
</dbReference>
<dbReference type="RefSeq" id="WP_039979885.1">
    <property type="nucleotide sequence ID" value="NZ_BAOJ01000022.1"/>
</dbReference>
<proteinExistence type="predicted"/>
<name>A0A511QJ23_9VIBR</name>
<dbReference type="OrthoDB" id="9802846at2"/>
<comment type="caution">
    <text evidence="1">The sequence shown here is derived from an EMBL/GenBank/DDBJ whole genome shotgun (WGS) entry which is preliminary data.</text>
</comment>
<reference evidence="1 2" key="1">
    <citation type="submission" date="2019-07" db="EMBL/GenBank/DDBJ databases">
        <title>Whole genome shotgun sequence of Vibrio sagamiensis NBRC 104589.</title>
        <authorList>
            <person name="Hosoyama A."/>
            <person name="Uohara A."/>
            <person name="Ohji S."/>
            <person name="Ichikawa N."/>
        </authorList>
    </citation>
    <scope>NUCLEOTIDE SEQUENCE [LARGE SCALE GENOMIC DNA]</scope>
    <source>
        <strain evidence="1 2">NBRC 104589</strain>
    </source>
</reference>
<organism evidence="1 2">
    <name type="scientific">Vibrio sagamiensis NBRC 104589</name>
    <dbReference type="NCBI Taxonomy" id="1219064"/>
    <lineage>
        <taxon>Bacteria</taxon>
        <taxon>Pseudomonadati</taxon>
        <taxon>Pseudomonadota</taxon>
        <taxon>Gammaproteobacteria</taxon>
        <taxon>Vibrionales</taxon>
        <taxon>Vibrionaceae</taxon>
        <taxon>Vibrio</taxon>
    </lineage>
</organism>
<evidence type="ECO:0008006" key="3">
    <source>
        <dbReference type="Google" id="ProtNLM"/>
    </source>
</evidence>
<evidence type="ECO:0000313" key="2">
    <source>
        <dbReference type="Proteomes" id="UP000321922"/>
    </source>
</evidence>
<keyword evidence="2" id="KW-1185">Reference proteome</keyword>
<evidence type="ECO:0000313" key="1">
    <source>
        <dbReference type="EMBL" id="GEM77187.1"/>
    </source>
</evidence>